<sequence>MGAPPTYSVAIPGASGLDVNGGGNATFNPVFNVTVRVTSRTRTGRACTPPRVRAGRVSYLGGRARPAPGLCAAPRQHADRAVVARGKVVAVPGYLLDCLAEDMRTGAPAVFGVTLMSPDGRCIARWAKIGDAAALEDSCIPSSVDARDLPQPGQLAQPM</sequence>
<dbReference type="Proteomes" id="UP000244336">
    <property type="component" value="Chromosome 2"/>
</dbReference>
<protein>
    <submittedName>
        <fullName evidence="1">Uncharacterized protein</fullName>
    </submittedName>
</protein>
<dbReference type="OrthoDB" id="686404at2759"/>
<reference evidence="1 2" key="1">
    <citation type="submission" date="2018-04" db="EMBL/GenBank/DDBJ databases">
        <title>WGS assembly of Panicum hallii var. hallii HAL2.</title>
        <authorList>
            <person name="Lovell J."/>
            <person name="Jenkins J."/>
            <person name="Lowry D."/>
            <person name="Mamidi S."/>
            <person name="Sreedasyam A."/>
            <person name="Weng X."/>
            <person name="Barry K."/>
            <person name="Bonette J."/>
            <person name="Campitelli B."/>
            <person name="Daum C."/>
            <person name="Gordon S."/>
            <person name="Gould B."/>
            <person name="Lipzen A."/>
            <person name="MacQueen A."/>
            <person name="Palacio-Mejia J."/>
            <person name="Plott C."/>
            <person name="Shakirov E."/>
            <person name="Shu S."/>
            <person name="Yoshinaga Y."/>
            <person name="Zane M."/>
            <person name="Rokhsar D."/>
            <person name="Grimwood J."/>
            <person name="Schmutz J."/>
            <person name="Juenger T."/>
        </authorList>
    </citation>
    <scope>NUCLEOTIDE SEQUENCE [LARGE SCALE GENOMIC DNA]</scope>
    <source>
        <strain evidence="2">cv. HAL2</strain>
    </source>
</reference>
<gene>
    <name evidence="1" type="ORF">GQ55_2G007000</name>
</gene>
<dbReference type="AlphaFoldDB" id="A0A2T7EK44"/>
<accession>A0A2T7EK44</accession>
<evidence type="ECO:0000313" key="2">
    <source>
        <dbReference type="Proteomes" id="UP000244336"/>
    </source>
</evidence>
<keyword evidence="2" id="KW-1185">Reference proteome</keyword>
<evidence type="ECO:0000313" key="1">
    <source>
        <dbReference type="EMBL" id="PUZ68209.1"/>
    </source>
</evidence>
<dbReference type="EMBL" id="CM009750">
    <property type="protein sequence ID" value="PUZ68209.1"/>
    <property type="molecule type" value="Genomic_DNA"/>
</dbReference>
<proteinExistence type="predicted"/>
<dbReference type="Gramene" id="PUZ68209">
    <property type="protein sequence ID" value="PUZ68209"/>
    <property type="gene ID" value="GQ55_2G007000"/>
</dbReference>
<dbReference type="PANTHER" id="PTHR33994:SF10">
    <property type="entry name" value="OS04G0508700 PROTEIN"/>
    <property type="match status" value="1"/>
</dbReference>
<name>A0A2T7EK44_9POAL</name>
<dbReference type="PANTHER" id="PTHR33994">
    <property type="entry name" value="OS04G0515000 PROTEIN"/>
    <property type="match status" value="1"/>
</dbReference>
<organism evidence="1 2">
    <name type="scientific">Panicum hallii var. hallii</name>
    <dbReference type="NCBI Taxonomy" id="1504633"/>
    <lineage>
        <taxon>Eukaryota</taxon>
        <taxon>Viridiplantae</taxon>
        <taxon>Streptophyta</taxon>
        <taxon>Embryophyta</taxon>
        <taxon>Tracheophyta</taxon>
        <taxon>Spermatophyta</taxon>
        <taxon>Magnoliopsida</taxon>
        <taxon>Liliopsida</taxon>
        <taxon>Poales</taxon>
        <taxon>Poaceae</taxon>
        <taxon>PACMAD clade</taxon>
        <taxon>Panicoideae</taxon>
        <taxon>Panicodae</taxon>
        <taxon>Paniceae</taxon>
        <taxon>Panicinae</taxon>
        <taxon>Panicum</taxon>
        <taxon>Panicum sect. Panicum</taxon>
    </lineage>
</organism>